<dbReference type="SMART" id="SM00822">
    <property type="entry name" value="PKS_KR"/>
    <property type="match status" value="1"/>
</dbReference>
<gene>
    <name evidence="5" type="ORF">SAMN04490220_0312</name>
</gene>
<sequence>MKSLHSKVALVTGASGAIGAVIARALAAEGVDVAVSGRREDVLEELAKELQGMGVRATSVSADLGNFSQIDTLVKQTEDQLGPVDLLINNAGIENTASFTQLTRDELTTMVDLNLTAPMLLTHRVLPGMLSRGAGHVVFISSLAGKRGIAYNEPYSATKAGLILLTQSLRAEYSTAPVGFSVVCPGLVAGDGMYQRYLDAGMTAPWLVGKTTTDRVAAKAVAAIKRDLPEVHVNSVPLRGTLAFGEVAPRLIERLVPLFGVDKFYRRASAKRGRFEPAVED</sequence>
<feature type="domain" description="Ketoreductase" evidence="4">
    <location>
        <begin position="7"/>
        <end position="191"/>
    </location>
</feature>
<reference evidence="6" key="1">
    <citation type="submission" date="2016-10" db="EMBL/GenBank/DDBJ databases">
        <authorList>
            <person name="Varghese N."/>
        </authorList>
    </citation>
    <scope>NUCLEOTIDE SEQUENCE [LARGE SCALE GENOMIC DNA]</scope>
    <source>
        <strain evidence="6">DSM 44719</strain>
    </source>
</reference>
<name>A0A1H4INR9_RHOJO</name>
<dbReference type="PRINTS" id="PR00080">
    <property type="entry name" value="SDRFAMILY"/>
</dbReference>
<comment type="similarity">
    <text evidence="1 3">Belongs to the short-chain dehydrogenases/reductases (SDR) family.</text>
</comment>
<organism evidence="5 6">
    <name type="scientific">Rhodococcus jostii</name>
    <dbReference type="NCBI Taxonomy" id="132919"/>
    <lineage>
        <taxon>Bacteria</taxon>
        <taxon>Bacillati</taxon>
        <taxon>Actinomycetota</taxon>
        <taxon>Actinomycetes</taxon>
        <taxon>Mycobacteriales</taxon>
        <taxon>Nocardiaceae</taxon>
        <taxon>Rhodococcus</taxon>
    </lineage>
</organism>
<dbReference type="PROSITE" id="PS00061">
    <property type="entry name" value="ADH_SHORT"/>
    <property type="match status" value="1"/>
</dbReference>
<keyword evidence="2" id="KW-0560">Oxidoreductase</keyword>
<dbReference type="InterPro" id="IPR057326">
    <property type="entry name" value="KR_dom"/>
</dbReference>
<dbReference type="InterPro" id="IPR036291">
    <property type="entry name" value="NAD(P)-bd_dom_sf"/>
</dbReference>
<accession>A0A1H4INR9</accession>
<evidence type="ECO:0000256" key="1">
    <source>
        <dbReference type="ARBA" id="ARBA00006484"/>
    </source>
</evidence>
<evidence type="ECO:0000259" key="4">
    <source>
        <dbReference type="SMART" id="SM00822"/>
    </source>
</evidence>
<protein>
    <submittedName>
        <fullName evidence="5">Short-chain dehydrogenase</fullName>
    </submittedName>
</protein>
<evidence type="ECO:0000256" key="3">
    <source>
        <dbReference type="RuleBase" id="RU000363"/>
    </source>
</evidence>
<evidence type="ECO:0000256" key="2">
    <source>
        <dbReference type="ARBA" id="ARBA00023002"/>
    </source>
</evidence>
<dbReference type="EMBL" id="FNTL01000002">
    <property type="protein sequence ID" value="SEB35697.1"/>
    <property type="molecule type" value="Genomic_DNA"/>
</dbReference>
<dbReference type="Proteomes" id="UP000183407">
    <property type="component" value="Unassembled WGS sequence"/>
</dbReference>
<evidence type="ECO:0000313" key="6">
    <source>
        <dbReference type="Proteomes" id="UP000183407"/>
    </source>
</evidence>
<dbReference type="GO" id="GO:0016020">
    <property type="term" value="C:membrane"/>
    <property type="evidence" value="ECO:0007669"/>
    <property type="project" value="TreeGrafter"/>
</dbReference>
<dbReference type="CDD" id="cd05233">
    <property type="entry name" value="SDR_c"/>
    <property type="match status" value="1"/>
</dbReference>
<dbReference type="AlphaFoldDB" id="A0A1H4INR9"/>
<dbReference type="GO" id="GO:0016491">
    <property type="term" value="F:oxidoreductase activity"/>
    <property type="evidence" value="ECO:0007669"/>
    <property type="project" value="UniProtKB-KW"/>
</dbReference>
<evidence type="ECO:0000313" key="5">
    <source>
        <dbReference type="EMBL" id="SEB35697.1"/>
    </source>
</evidence>
<dbReference type="Pfam" id="PF00106">
    <property type="entry name" value="adh_short"/>
    <property type="match status" value="1"/>
</dbReference>
<dbReference type="PANTHER" id="PTHR44196:SF1">
    <property type="entry name" value="DEHYDROGENASE_REDUCTASE SDR FAMILY MEMBER 7B"/>
    <property type="match status" value="1"/>
</dbReference>
<dbReference type="PANTHER" id="PTHR44196">
    <property type="entry name" value="DEHYDROGENASE/REDUCTASE SDR FAMILY MEMBER 7B"/>
    <property type="match status" value="1"/>
</dbReference>
<dbReference type="InterPro" id="IPR002347">
    <property type="entry name" value="SDR_fam"/>
</dbReference>
<dbReference type="OrthoDB" id="5178125at2"/>
<proteinExistence type="inferred from homology"/>
<dbReference type="RefSeq" id="WP_073370848.1">
    <property type="nucleotide sequence ID" value="NZ_FNTL01000002.1"/>
</dbReference>
<dbReference type="PRINTS" id="PR00081">
    <property type="entry name" value="GDHRDH"/>
</dbReference>
<dbReference type="Gene3D" id="3.40.50.720">
    <property type="entry name" value="NAD(P)-binding Rossmann-like Domain"/>
    <property type="match status" value="1"/>
</dbReference>
<dbReference type="InterPro" id="IPR020904">
    <property type="entry name" value="Sc_DH/Rdtase_CS"/>
</dbReference>
<dbReference type="SUPFAM" id="SSF51735">
    <property type="entry name" value="NAD(P)-binding Rossmann-fold domains"/>
    <property type="match status" value="1"/>
</dbReference>